<dbReference type="GO" id="GO:0042597">
    <property type="term" value="C:periplasmic space"/>
    <property type="evidence" value="ECO:0007669"/>
    <property type="project" value="UniProtKB-SubCell"/>
</dbReference>
<proteinExistence type="predicted"/>
<comment type="subcellular location">
    <subcellularLocation>
        <location evidence="1">Periplasm</location>
    </subcellularLocation>
</comment>
<evidence type="ECO:0000256" key="4">
    <source>
        <dbReference type="ARBA" id="ARBA00022764"/>
    </source>
</evidence>
<evidence type="ECO:0000256" key="3">
    <source>
        <dbReference type="ARBA" id="ARBA00022729"/>
    </source>
</evidence>
<dbReference type="PROSITE" id="PS51257">
    <property type="entry name" value="PROKAR_LIPOPROTEIN"/>
    <property type="match status" value="1"/>
</dbReference>
<evidence type="ECO:0000256" key="1">
    <source>
        <dbReference type="ARBA" id="ARBA00004418"/>
    </source>
</evidence>
<dbReference type="AlphaFoldDB" id="A0A0J6W025"/>
<dbReference type="PANTHER" id="PTHR30222:SF17">
    <property type="entry name" value="SPERMIDINE_PUTRESCINE-BINDING PERIPLASMIC PROTEIN"/>
    <property type="match status" value="1"/>
</dbReference>
<keyword evidence="3 5" id="KW-0732">Signal</keyword>
<dbReference type="InterPro" id="IPR001188">
    <property type="entry name" value="Sperm_putr-bd"/>
</dbReference>
<dbReference type="PANTHER" id="PTHR30222">
    <property type="entry name" value="SPERMIDINE/PUTRESCINE-BINDING PERIPLASMIC PROTEIN"/>
    <property type="match status" value="1"/>
</dbReference>
<feature type="chain" id="PRO_5039652474" evidence="5">
    <location>
        <begin position="30"/>
        <end position="411"/>
    </location>
</feature>
<dbReference type="CDD" id="cd13590">
    <property type="entry name" value="PBP2_PotD_PotF_like"/>
    <property type="match status" value="1"/>
</dbReference>
<reference evidence="6 7" key="1">
    <citation type="journal article" date="2015" name="Genome Biol. Evol.">
        <title>Characterization of Three Mycobacterium spp. with Potential Use in Bioremediation by Genome Sequencing and Comparative Genomics.</title>
        <authorList>
            <person name="Das S."/>
            <person name="Pettersson B.M."/>
            <person name="Behra P.R."/>
            <person name="Ramesh M."/>
            <person name="Dasgupta S."/>
            <person name="Bhattacharya A."/>
            <person name="Kirsebom L.A."/>
        </authorList>
    </citation>
    <scope>NUCLEOTIDE SEQUENCE [LARGE SCALE GENOMIC DNA]</scope>
    <source>
        <strain evidence="6 7">DSM 43826</strain>
    </source>
</reference>
<dbReference type="InterPro" id="IPR006059">
    <property type="entry name" value="SBP"/>
</dbReference>
<organism evidence="6 7">
    <name type="scientific">Mycolicibacterium chlorophenolicum</name>
    <dbReference type="NCBI Taxonomy" id="37916"/>
    <lineage>
        <taxon>Bacteria</taxon>
        <taxon>Bacillati</taxon>
        <taxon>Actinomycetota</taxon>
        <taxon>Actinomycetes</taxon>
        <taxon>Mycobacteriales</taxon>
        <taxon>Mycobacteriaceae</taxon>
        <taxon>Mycolicibacterium</taxon>
    </lineage>
</organism>
<dbReference type="PRINTS" id="PR00909">
    <property type="entry name" value="SPERMDNBNDNG"/>
</dbReference>
<comment type="caution">
    <text evidence="6">The sequence shown here is derived from an EMBL/GenBank/DDBJ whole genome shotgun (WGS) entry which is preliminary data.</text>
</comment>
<dbReference type="Pfam" id="PF13416">
    <property type="entry name" value="SBP_bac_8"/>
    <property type="match status" value="1"/>
</dbReference>
<dbReference type="EMBL" id="JYNL01000023">
    <property type="protein sequence ID" value="KMO76680.1"/>
    <property type="molecule type" value="Genomic_DNA"/>
</dbReference>
<keyword evidence="7" id="KW-1185">Reference proteome</keyword>
<evidence type="ECO:0000256" key="2">
    <source>
        <dbReference type="ARBA" id="ARBA00022448"/>
    </source>
</evidence>
<name>A0A0J6W025_9MYCO</name>
<gene>
    <name evidence="6" type="primary">potF</name>
    <name evidence="6" type="ORF">MCHLDSM_02829</name>
</gene>
<dbReference type="PROSITE" id="PS51318">
    <property type="entry name" value="TAT"/>
    <property type="match status" value="1"/>
</dbReference>
<dbReference type="Proteomes" id="UP000036513">
    <property type="component" value="Unassembled WGS sequence"/>
</dbReference>
<dbReference type="RefSeq" id="WP_048470425.1">
    <property type="nucleotide sequence ID" value="NZ_JYNL01000023.1"/>
</dbReference>
<protein>
    <submittedName>
        <fullName evidence="6">Putrescine-binding periplasmic protein</fullName>
    </submittedName>
</protein>
<feature type="signal peptide" evidence="5">
    <location>
        <begin position="1"/>
        <end position="29"/>
    </location>
</feature>
<dbReference type="GO" id="GO:0019808">
    <property type="term" value="F:polyamine binding"/>
    <property type="evidence" value="ECO:0007669"/>
    <property type="project" value="InterPro"/>
</dbReference>
<evidence type="ECO:0000313" key="7">
    <source>
        <dbReference type="Proteomes" id="UP000036513"/>
    </source>
</evidence>
<dbReference type="PATRIC" id="fig|37916.4.peg.2754"/>
<evidence type="ECO:0000313" key="6">
    <source>
        <dbReference type="EMBL" id="KMO76680.1"/>
    </source>
</evidence>
<evidence type="ECO:0000256" key="5">
    <source>
        <dbReference type="SAM" id="SignalP"/>
    </source>
</evidence>
<dbReference type="GO" id="GO:0015846">
    <property type="term" value="P:polyamine transport"/>
    <property type="evidence" value="ECO:0007669"/>
    <property type="project" value="InterPro"/>
</dbReference>
<sequence precursor="true">MPEPTTRRQFLTRAAILAASAPTLGAFLAACGGGSDSSGTGATPTLKLASPDSPVTWDIPEDNKPIADGLAPEKGTLKLYTYADYVSPDAVKSFEQKYGVTVEISTFNDGGEALTKLRSGVDFDIYNANYTEISRLVNGGLLRPLNHTYIPNITNVWPSFTNPWYDQEWRYSVPYTIYTTGIGWRTDQVPADIGALGNPYDAFWDPAYKGKTAVLDDWHTTMGMVLLRNGITDINTSSEADLKMVGDQLKQLVAATSPKVTITAYNDLPAGQLGLAQMWSGDIINAQSYLPEGTGPEILRYWFPSDGKGMVDNDMLVTLKGGKNPVLAHLFLDHMLDTEVAMQNFSAIGYQPPQNSIKPDALVSDGFIPQNLSTAIVKPEWFDAGYRILELDPANDAAWQNVWRTFKAGGS</sequence>
<dbReference type="SUPFAM" id="SSF53850">
    <property type="entry name" value="Periplasmic binding protein-like II"/>
    <property type="match status" value="1"/>
</dbReference>
<keyword evidence="4" id="KW-0574">Periplasm</keyword>
<dbReference type="InterPro" id="IPR006311">
    <property type="entry name" value="TAT_signal"/>
</dbReference>
<keyword evidence="2" id="KW-0813">Transport</keyword>
<dbReference type="STRING" id="37916.MCHLDSM_02829"/>
<dbReference type="Gene3D" id="3.40.190.10">
    <property type="entry name" value="Periplasmic binding protein-like II"/>
    <property type="match status" value="2"/>
</dbReference>
<dbReference type="SMR" id="A0A0J6W025"/>
<accession>A0A0J6W025</accession>